<dbReference type="Proteomes" id="UP000199202">
    <property type="component" value="Unassembled WGS sequence"/>
</dbReference>
<gene>
    <name evidence="2" type="ORF">SAMN05421869_111214</name>
</gene>
<dbReference type="STRING" id="633440.SAMN05421869_111214"/>
<evidence type="ECO:0000313" key="3">
    <source>
        <dbReference type="Proteomes" id="UP000199202"/>
    </source>
</evidence>
<sequence length="50" mass="5866">MNAELDYTVMQHRASELRRAAAEQRQVREAVRAGRSDRRHRSILPKFLTS</sequence>
<dbReference type="EMBL" id="FNDJ01000011">
    <property type="protein sequence ID" value="SDJ61684.1"/>
    <property type="molecule type" value="Genomic_DNA"/>
</dbReference>
<protein>
    <submittedName>
        <fullName evidence="2">Uncharacterized protein</fullName>
    </submittedName>
</protein>
<reference evidence="2 3" key="1">
    <citation type="submission" date="2016-10" db="EMBL/GenBank/DDBJ databases">
        <authorList>
            <person name="de Groot N.N."/>
        </authorList>
    </citation>
    <scope>NUCLEOTIDE SEQUENCE [LARGE SCALE GENOMIC DNA]</scope>
    <source>
        <strain evidence="2 3">CGMCC 4.6533</strain>
    </source>
</reference>
<organism evidence="2 3">
    <name type="scientific">Nonomuraea jiangxiensis</name>
    <dbReference type="NCBI Taxonomy" id="633440"/>
    <lineage>
        <taxon>Bacteria</taxon>
        <taxon>Bacillati</taxon>
        <taxon>Actinomycetota</taxon>
        <taxon>Actinomycetes</taxon>
        <taxon>Streptosporangiales</taxon>
        <taxon>Streptosporangiaceae</taxon>
        <taxon>Nonomuraea</taxon>
    </lineage>
</organism>
<proteinExistence type="predicted"/>
<evidence type="ECO:0000256" key="1">
    <source>
        <dbReference type="SAM" id="MobiDB-lite"/>
    </source>
</evidence>
<feature type="region of interest" description="Disordered" evidence="1">
    <location>
        <begin position="28"/>
        <end position="50"/>
    </location>
</feature>
<accession>A0A1G8V731</accession>
<dbReference type="AlphaFoldDB" id="A0A1G8V731"/>
<keyword evidence="3" id="KW-1185">Reference proteome</keyword>
<dbReference type="RefSeq" id="WP_176993370.1">
    <property type="nucleotide sequence ID" value="NZ_FNDJ01000011.1"/>
</dbReference>
<name>A0A1G8V731_9ACTN</name>
<evidence type="ECO:0000313" key="2">
    <source>
        <dbReference type="EMBL" id="SDJ61684.1"/>
    </source>
</evidence>